<keyword evidence="2" id="KW-1185">Reference proteome</keyword>
<dbReference type="EMBL" id="MU007016">
    <property type="protein sequence ID" value="KAF2434611.1"/>
    <property type="molecule type" value="Genomic_DNA"/>
</dbReference>
<dbReference type="AlphaFoldDB" id="A0A9P4NZI5"/>
<accession>A0A9P4NZI5</accession>
<proteinExistence type="predicted"/>
<dbReference type="Proteomes" id="UP000800235">
    <property type="component" value="Unassembled WGS sequence"/>
</dbReference>
<name>A0A9P4NZI5_9PEZI</name>
<evidence type="ECO:0000313" key="2">
    <source>
        <dbReference type="Proteomes" id="UP000800235"/>
    </source>
</evidence>
<gene>
    <name evidence="1" type="ORF">EJ08DRAFT_567920</name>
</gene>
<evidence type="ECO:0000313" key="1">
    <source>
        <dbReference type="EMBL" id="KAF2434611.1"/>
    </source>
</evidence>
<feature type="non-terminal residue" evidence="1">
    <location>
        <position position="219"/>
    </location>
</feature>
<sequence length="219" mass="25002">EPELHDEELPSYDEVNLPGYRERHEHTPVVSYCIYQIARRFQTITPSAIDTLHRPRYRVSARRSSLFSKKADFILTRVPAGRATALGECKETNVATMSFDKHGKLPWMPRATISHITSEKSYPMASPNFHDWKFMIDTEPFVWTITDRPASLILVERLSESIVARFSYSTVGTCATRGAEIGRLDIYGGSRSEDQDFIELVLASCQIAIDHYKSTGRHY</sequence>
<organism evidence="1 2">
    <name type="scientific">Tothia fuscella</name>
    <dbReference type="NCBI Taxonomy" id="1048955"/>
    <lineage>
        <taxon>Eukaryota</taxon>
        <taxon>Fungi</taxon>
        <taxon>Dikarya</taxon>
        <taxon>Ascomycota</taxon>
        <taxon>Pezizomycotina</taxon>
        <taxon>Dothideomycetes</taxon>
        <taxon>Pleosporomycetidae</taxon>
        <taxon>Venturiales</taxon>
        <taxon>Cylindrosympodiaceae</taxon>
        <taxon>Tothia</taxon>
    </lineage>
</organism>
<protein>
    <submittedName>
        <fullName evidence="1">Uncharacterized protein</fullName>
    </submittedName>
</protein>
<reference evidence="1" key="1">
    <citation type="journal article" date="2020" name="Stud. Mycol.">
        <title>101 Dothideomycetes genomes: a test case for predicting lifestyles and emergence of pathogens.</title>
        <authorList>
            <person name="Haridas S."/>
            <person name="Albert R."/>
            <person name="Binder M."/>
            <person name="Bloem J."/>
            <person name="Labutti K."/>
            <person name="Salamov A."/>
            <person name="Andreopoulos B."/>
            <person name="Baker S."/>
            <person name="Barry K."/>
            <person name="Bills G."/>
            <person name="Bluhm B."/>
            <person name="Cannon C."/>
            <person name="Castanera R."/>
            <person name="Culley D."/>
            <person name="Daum C."/>
            <person name="Ezra D."/>
            <person name="Gonzalez J."/>
            <person name="Henrissat B."/>
            <person name="Kuo A."/>
            <person name="Liang C."/>
            <person name="Lipzen A."/>
            <person name="Lutzoni F."/>
            <person name="Magnuson J."/>
            <person name="Mondo S."/>
            <person name="Nolan M."/>
            <person name="Ohm R."/>
            <person name="Pangilinan J."/>
            <person name="Park H.-J."/>
            <person name="Ramirez L."/>
            <person name="Alfaro M."/>
            <person name="Sun H."/>
            <person name="Tritt A."/>
            <person name="Yoshinaga Y."/>
            <person name="Zwiers L.-H."/>
            <person name="Turgeon B."/>
            <person name="Goodwin S."/>
            <person name="Spatafora J."/>
            <person name="Crous P."/>
            <person name="Grigoriev I."/>
        </authorList>
    </citation>
    <scope>NUCLEOTIDE SEQUENCE</scope>
    <source>
        <strain evidence="1">CBS 130266</strain>
    </source>
</reference>
<comment type="caution">
    <text evidence="1">The sequence shown here is derived from an EMBL/GenBank/DDBJ whole genome shotgun (WGS) entry which is preliminary data.</text>
</comment>
<feature type="non-terminal residue" evidence="1">
    <location>
        <position position="1"/>
    </location>
</feature>
<dbReference type="OrthoDB" id="3941101at2759"/>